<comment type="caution">
    <text evidence="2">The sequence shown here is derived from an EMBL/GenBank/DDBJ whole genome shotgun (WGS) entry which is preliminary data.</text>
</comment>
<dbReference type="Proteomes" id="UP000095192">
    <property type="component" value="Unassembled WGS sequence"/>
</dbReference>
<dbReference type="InParanoid" id="A0A1D3CUG4"/>
<name>A0A1D3CUG4_9EIME</name>
<gene>
    <name evidence="2" type="ORF">cyc_06433</name>
</gene>
<reference evidence="2 3" key="1">
    <citation type="journal article" date="2016" name="BMC Genomics">
        <title>Comparative genomics reveals Cyclospora cayetanensis possesses coccidia-like metabolism and invasion components but unique surface antigens.</title>
        <authorList>
            <person name="Liu S."/>
            <person name="Wang L."/>
            <person name="Zheng H."/>
            <person name="Xu Z."/>
            <person name="Roellig D.M."/>
            <person name="Li N."/>
            <person name="Frace M.A."/>
            <person name="Tang K."/>
            <person name="Arrowood M.J."/>
            <person name="Moss D.M."/>
            <person name="Zhang L."/>
            <person name="Feng Y."/>
            <person name="Xiao L."/>
        </authorList>
    </citation>
    <scope>NUCLEOTIDE SEQUENCE [LARGE SCALE GENOMIC DNA]</scope>
    <source>
        <strain evidence="2 3">CHN_HEN01</strain>
    </source>
</reference>
<evidence type="ECO:0000313" key="3">
    <source>
        <dbReference type="Proteomes" id="UP000095192"/>
    </source>
</evidence>
<feature type="region of interest" description="Disordered" evidence="1">
    <location>
        <begin position="263"/>
        <end position="297"/>
    </location>
</feature>
<sequence length="297" mass="30701">MPKHTPALGKDACLSHAAQGGESLGGITPGAELQRQHRELLRRLCHAFEAAEASGQSAEERLAAVAAAAEAHLRAVCLKTSLRDTAHFISSLSRLSSSNSGLCSTVARRLLDTRACEQLFVASTEAAIQQLTRQIADGSPPDVLGGLKLPPASCGAKAASHGSLAQAVCGKGTRATNSQIGDSLAQTPLPHAESSAVGASGETICFYGSEGPLAPSARRRREEVAAADTSKWWISAAATRHRLSEGLAEAHCCCCGVPAAQQQQGSEEVPHLDPRSAGNATEGPSGGPPPERGPQEW</sequence>
<proteinExistence type="predicted"/>
<accession>A0A1D3CUG4</accession>
<feature type="compositionally biased region" description="Pro residues" evidence="1">
    <location>
        <begin position="286"/>
        <end position="297"/>
    </location>
</feature>
<dbReference type="EMBL" id="JROU02001918">
    <property type="protein sequence ID" value="OEH74828.1"/>
    <property type="molecule type" value="Genomic_DNA"/>
</dbReference>
<dbReference type="VEuPathDB" id="ToxoDB:LOC34622599"/>
<keyword evidence="3" id="KW-1185">Reference proteome</keyword>
<evidence type="ECO:0000313" key="2">
    <source>
        <dbReference type="EMBL" id="OEH74828.1"/>
    </source>
</evidence>
<organism evidence="2 3">
    <name type="scientific">Cyclospora cayetanensis</name>
    <dbReference type="NCBI Taxonomy" id="88456"/>
    <lineage>
        <taxon>Eukaryota</taxon>
        <taxon>Sar</taxon>
        <taxon>Alveolata</taxon>
        <taxon>Apicomplexa</taxon>
        <taxon>Conoidasida</taxon>
        <taxon>Coccidia</taxon>
        <taxon>Eucoccidiorida</taxon>
        <taxon>Eimeriorina</taxon>
        <taxon>Eimeriidae</taxon>
        <taxon>Cyclospora</taxon>
    </lineage>
</organism>
<dbReference type="VEuPathDB" id="ToxoDB:cyc_06433"/>
<protein>
    <submittedName>
        <fullName evidence="2">Uncharacterized protein</fullName>
    </submittedName>
</protein>
<dbReference type="AlphaFoldDB" id="A0A1D3CUG4"/>
<evidence type="ECO:0000256" key="1">
    <source>
        <dbReference type="SAM" id="MobiDB-lite"/>
    </source>
</evidence>